<evidence type="ECO:0000313" key="3">
    <source>
        <dbReference type="Proteomes" id="UP001500101"/>
    </source>
</evidence>
<evidence type="ECO:0000313" key="2">
    <source>
        <dbReference type="EMBL" id="GAA4132452.1"/>
    </source>
</evidence>
<comment type="caution">
    <text evidence="2">The sequence shown here is derived from an EMBL/GenBank/DDBJ whole genome shotgun (WGS) entry which is preliminary data.</text>
</comment>
<accession>A0ABP7YAW6</accession>
<sequence length="411" mass="47158">MNWLNRNLLAFLFLLVLSCNTNEGDLLPEIDPGLDLTEPIALNEEFLLDPVKMRINNMANGNYRGLAHGRFFIDISGPESAYCHPDVQYFPNGFRGYKYWMVFTPYFGKVGTDFYAKRYENPTVVVSNDAINWIEPVGIQNPIQLTPSFKESFLEKKGELIQGFWSDVDWLYRNGQFELYYRGSCINADALKRRGAKTANNRSKLKENAQRTIVRQTSTDGINWSPLEVAFTSNPPHSPKNSHVLSPAFVEVNKDIYSYEVTFNNNKDRIKSDAHTLVIQRKSGNGLDFSNFTSSKVINFFNKPWLELDTDNAVWHLNANYDQGYYFLVLSVGNVKKYTSDLLYLAYSKDGINFIVDPKPVISYLAYRSAIFLKQTDSKFMDFGMVIGTKDGNFNYAEIRVDKDRIKDAFN</sequence>
<keyword evidence="3" id="KW-1185">Reference proteome</keyword>
<name>A0ABP7YAW6_9SPHI</name>
<dbReference type="InterPro" id="IPR023296">
    <property type="entry name" value="Glyco_hydro_beta-prop_sf"/>
</dbReference>
<protein>
    <submittedName>
        <fullName evidence="2">Uncharacterized protein</fullName>
    </submittedName>
</protein>
<dbReference type="Proteomes" id="UP001500101">
    <property type="component" value="Unassembled WGS sequence"/>
</dbReference>
<dbReference type="RefSeq" id="WP_344672963.1">
    <property type="nucleotide sequence ID" value="NZ_BAAAZI010000004.1"/>
</dbReference>
<dbReference type="SUPFAM" id="SSF75005">
    <property type="entry name" value="Arabinanase/levansucrase/invertase"/>
    <property type="match status" value="1"/>
</dbReference>
<gene>
    <name evidence="2" type="ORF">GCM10022216_03570</name>
</gene>
<dbReference type="EMBL" id="BAAAZI010000004">
    <property type="protein sequence ID" value="GAA4132452.1"/>
    <property type="molecule type" value="Genomic_DNA"/>
</dbReference>
<reference evidence="3" key="1">
    <citation type="journal article" date="2019" name="Int. J. Syst. Evol. Microbiol.">
        <title>The Global Catalogue of Microorganisms (GCM) 10K type strain sequencing project: providing services to taxonomists for standard genome sequencing and annotation.</title>
        <authorList>
            <consortium name="The Broad Institute Genomics Platform"/>
            <consortium name="The Broad Institute Genome Sequencing Center for Infectious Disease"/>
            <person name="Wu L."/>
            <person name="Ma J."/>
        </authorList>
    </citation>
    <scope>NUCLEOTIDE SEQUENCE [LARGE SCALE GENOMIC DNA]</scope>
    <source>
        <strain evidence="3">JCM 16704</strain>
    </source>
</reference>
<dbReference type="Gene3D" id="2.115.10.20">
    <property type="entry name" value="Glycosyl hydrolase domain, family 43"/>
    <property type="match status" value="1"/>
</dbReference>
<feature type="signal peptide" evidence="1">
    <location>
        <begin position="1"/>
        <end position="23"/>
    </location>
</feature>
<evidence type="ECO:0000256" key="1">
    <source>
        <dbReference type="SAM" id="SignalP"/>
    </source>
</evidence>
<organism evidence="2 3">
    <name type="scientific">Sphingobacterium kyonggiense</name>
    <dbReference type="NCBI Taxonomy" id="714075"/>
    <lineage>
        <taxon>Bacteria</taxon>
        <taxon>Pseudomonadati</taxon>
        <taxon>Bacteroidota</taxon>
        <taxon>Sphingobacteriia</taxon>
        <taxon>Sphingobacteriales</taxon>
        <taxon>Sphingobacteriaceae</taxon>
        <taxon>Sphingobacterium</taxon>
    </lineage>
</organism>
<feature type="chain" id="PRO_5045436566" evidence="1">
    <location>
        <begin position="24"/>
        <end position="411"/>
    </location>
</feature>
<keyword evidence="1" id="KW-0732">Signal</keyword>
<dbReference type="PROSITE" id="PS51257">
    <property type="entry name" value="PROKAR_LIPOPROTEIN"/>
    <property type="match status" value="1"/>
</dbReference>
<proteinExistence type="predicted"/>